<organism evidence="2 3">
    <name type="scientific">Vanrija pseudolonga</name>
    <dbReference type="NCBI Taxonomy" id="143232"/>
    <lineage>
        <taxon>Eukaryota</taxon>
        <taxon>Fungi</taxon>
        <taxon>Dikarya</taxon>
        <taxon>Basidiomycota</taxon>
        <taxon>Agaricomycotina</taxon>
        <taxon>Tremellomycetes</taxon>
        <taxon>Trichosporonales</taxon>
        <taxon>Trichosporonaceae</taxon>
        <taxon>Vanrija</taxon>
    </lineage>
</organism>
<evidence type="ECO:0008006" key="4">
    <source>
        <dbReference type="Google" id="ProtNLM"/>
    </source>
</evidence>
<evidence type="ECO:0000256" key="1">
    <source>
        <dbReference type="SAM" id="MobiDB-lite"/>
    </source>
</evidence>
<proteinExistence type="predicted"/>
<name>A0AAF0YHT4_9TREE</name>
<feature type="region of interest" description="Disordered" evidence="1">
    <location>
        <begin position="518"/>
        <end position="550"/>
    </location>
</feature>
<dbReference type="AlphaFoldDB" id="A0AAF0YHT4"/>
<evidence type="ECO:0000313" key="3">
    <source>
        <dbReference type="Proteomes" id="UP000827549"/>
    </source>
</evidence>
<protein>
    <recommendedName>
        <fullName evidence="4">F-box domain-containing protein</fullName>
    </recommendedName>
</protein>
<dbReference type="Proteomes" id="UP000827549">
    <property type="component" value="Chromosome 6"/>
</dbReference>
<keyword evidence="3" id="KW-1185">Reference proteome</keyword>
<reference evidence="2" key="1">
    <citation type="submission" date="2023-10" db="EMBL/GenBank/DDBJ databases">
        <authorList>
            <person name="Noh H."/>
        </authorList>
    </citation>
    <scope>NUCLEOTIDE SEQUENCE</scope>
    <source>
        <strain evidence="2">DUCC4014</strain>
    </source>
</reference>
<dbReference type="RefSeq" id="XP_062630887.1">
    <property type="nucleotide sequence ID" value="XM_062774903.1"/>
</dbReference>
<gene>
    <name evidence="2" type="ORF">LOC62_06G008375</name>
</gene>
<dbReference type="EMBL" id="CP086719">
    <property type="protein sequence ID" value="WOO84861.1"/>
    <property type="molecule type" value="Genomic_DNA"/>
</dbReference>
<accession>A0AAF0YHT4</accession>
<dbReference type="GeneID" id="87811541"/>
<sequence length="550" mass="61723">MTGPGDLCPLTAADGLPFVFGEPASQPDSPLLSLPSELLHRVVFESAADSPAVLVRIASACRALRIFVFENPDTALWRDILITRYDDPREAAAYPVARERIDWKKLVKERTFVERVMEKTKDIDELARIVDRLNDTLVDMYLDLPPKSAALSEMEDTADPHLFFAQPATRNGPILEHLLRTPAFEKLYATFSAHEPEYRQNPDQPYYLRRRRRRPISIPALARLHALLAPKNTDDMDPATETYADARAHRGYVRELVYSGSHYREDNDWAPLRPDGTVDWTLVDAIGDVMMLNAMDVLSMGVDLWSVSQPPMSYGIESVRGLGFLGLERPANLAPDEPWDWAGIGGWWNGSYAFMEYRHWVRLNEPHLLQVRRGVPPLDLSTYAEAIGDLMEMQLIVDRCPSDADDAYSDLLGIKRGQIEQAPIETQLPVSDLLPPIHFHGWSRQVSTGVSHPSGAPHSFVRGVVRLTADNPPEIRWTIVISYGGADRWRLECAQVGGRGARRGFFGAWTDADREEHSPNGPVWYWKKPEASAASDQNSGLARESALGRA</sequence>
<evidence type="ECO:0000313" key="2">
    <source>
        <dbReference type="EMBL" id="WOO84861.1"/>
    </source>
</evidence>